<dbReference type="AlphaFoldDB" id="A0A0B8MYH3"/>
<evidence type="ECO:0000313" key="1">
    <source>
        <dbReference type="EMBL" id="GAM42220.1"/>
    </source>
</evidence>
<name>A0A0B8MYH3_TALPI</name>
<protein>
    <submittedName>
        <fullName evidence="1">Uncharacterized protein</fullName>
    </submittedName>
</protein>
<dbReference type="Proteomes" id="UP000053095">
    <property type="component" value="Unassembled WGS sequence"/>
</dbReference>
<evidence type="ECO:0000313" key="2">
    <source>
        <dbReference type="Proteomes" id="UP000053095"/>
    </source>
</evidence>
<organism evidence="1 2">
    <name type="scientific">Talaromyces pinophilus</name>
    <name type="common">Penicillium pinophilum</name>
    <dbReference type="NCBI Taxonomy" id="128442"/>
    <lineage>
        <taxon>Eukaryota</taxon>
        <taxon>Fungi</taxon>
        <taxon>Dikarya</taxon>
        <taxon>Ascomycota</taxon>
        <taxon>Pezizomycotina</taxon>
        <taxon>Eurotiomycetes</taxon>
        <taxon>Eurotiomycetidae</taxon>
        <taxon>Eurotiales</taxon>
        <taxon>Trichocomaceae</taxon>
        <taxon>Talaromyces</taxon>
        <taxon>Talaromyces sect. Talaromyces</taxon>
    </lineage>
</organism>
<proteinExistence type="predicted"/>
<keyword evidence="2" id="KW-1185">Reference proteome</keyword>
<accession>A0A0B8MYH3</accession>
<dbReference type="EMBL" id="DF933839">
    <property type="protein sequence ID" value="GAM42220.1"/>
    <property type="molecule type" value="Genomic_DNA"/>
</dbReference>
<sequence>MTYWIDFTTMVLVFLQAWNGVIQPRLAGFWRWLRGPQPVPDPEPGGHAPDLVAAIDEVKSTLGLLDQDMQQLLVELRGIRNELPTQRVLRSRLAAALATAAADLVPQSETQ</sequence>
<reference evidence="2" key="1">
    <citation type="journal article" date="2015" name="Genome Announc.">
        <title>Draft genome sequence of Talaromyces cellulolyticus strain Y-94, a source of lignocellulosic biomass-degrading enzymes.</title>
        <authorList>
            <person name="Fujii T."/>
            <person name="Koike H."/>
            <person name="Sawayama S."/>
            <person name="Yano S."/>
            <person name="Inoue H."/>
        </authorList>
    </citation>
    <scope>NUCLEOTIDE SEQUENCE [LARGE SCALE GENOMIC DNA]</scope>
    <source>
        <strain evidence="2">Y-94</strain>
    </source>
</reference>
<gene>
    <name evidence="1" type="ORF">TCE0_043r15983</name>
</gene>